<proteinExistence type="predicted"/>
<comment type="caution">
    <text evidence="2">The sequence shown here is derived from an EMBL/GenBank/DDBJ whole genome shotgun (WGS) entry which is preliminary data.</text>
</comment>
<feature type="domain" description="Glycosyltransferase 2-like" evidence="1">
    <location>
        <begin position="5"/>
        <end position="124"/>
    </location>
</feature>
<dbReference type="InterPro" id="IPR019734">
    <property type="entry name" value="TPR_rpt"/>
</dbReference>
<gene>
    <name evidence="2" type="ORF">L0P57_12665</name>
</gene>
<keyword evidence="3" id="KW-1185">Reference proteome</keyword>
<organism evidence="2 3">
    <name type="scientific">Anaeromassilibacillus senegalensis</name>
    <dbReference type="NCBI Taxonomy" id="1673717"/>
    <lineage>
        <taxon>Bacteria</taxon>
        <taxon>Bacillati</taxon>
        <taxon>Bacillota</taxon>
        <taxon>Clostridia</taxon>
        <taxon>Eubacteriales</taxon>
        <taxon>Acutalibacteraceae</taxon>
        <taxon>Anaeromassilibacillus</taxon>
    </lineage>
</organism>
<dbReference type="RefSeq" id="WP_237967128.1">
    <property type="nucleotide sequence ID" value="NZ_JAKNHQ010000022.1"/>
</dbReference>
<dbReference type="Pfam" id="PF00535">
    <property type="entry name" value="Glycos_transf_2"/>
    <property type="match status" value="1"/>
</dbReference>
<dbReference type="SUPFAM" id="SSF48452">
    <property type="entry name" value="TPR-like"/>
    <property type="match status" value="1"/>
</dbReference>
<keyword evidence="2" id="KW-0328">Glycosyltransferase</keyword>
<name>A0ABS9MLV1_9FIRM</name>
<dbReference type="SMART" id="SM00028">
    <property type="entry name" value="TPR"/>
    <property type="match status" value="2"/>
</dbReference>
<dbReference type="PANTHER" id="PTHR43630:SF2">
    <property type="entry name" value="GLYCOSYLTRANSFERASE"/>
    <property type="match status" value="1"/>
</dbReference>
<reference evidence="2 3" key="1">
    <citation type="submission" date="2022-01" db="EMBL/GenBank/DDBJ databases">
        <title>Collection of gut derived symbiotic bacterial strains cultured from healthy donors.</title>
        <authorList>
            <person name="Lin H."/>
            <person name="Kohout C."/>
            <person name="Waligurski E."/>
            <person name="Pamer E.G."/>
        </authorList>
    </citation>
    <scope>NUCLEOTIDE SEQUENCE [LARGE SCALE GENOMIC DNA]</scope>
    <source>
        <strain evidence="2 3">DFI.7.58</strain>
    </source>
</reference>
<dbReference type="Gene3D" id="3.90.550.10">
    <property type="entry name" value="Spore Coat Polysaccharide Biosynthesis Protein SpsA, Chain A"/>
    <property type="match status" value="1"/>
</dbReference>
<keyword evidence="2" id="KW-0808">Transferase</keyword>
<accession>A0ABS9MLV1</accession>
<dbReference type="InterPro" id="IPR029044">
    <property type="entry name" value="Nucleotide-diphossugar_trans"/>
</dbReference>
<evidence type="ECO:0000313" key="3">
    <source>
        <dbReference type="Proteomes" id="UP001298681"/>
    </source>
</evidence>
<dbReference type="CDD" id="cd02511">
    <property type="entry name" value="Beta4Glucosyltransferase"/>
    <property type="match status" value="1"/>
</dbReference>
<dbReference type="InterPro" id="IPR011990">
    <property type="entry name" value="TPR-like_helical_dom_sf"/>
</dbReference>
<dbReference type="GO" id="GO:0016757">
    <property type="term" value="F:glycosyltransferase activity"/>
    <property type="evidence" value="ECO:0007669"/>
    <property type="project" value="UniProtKB-KW"/>
</dbReference>
<dbReference type="Proteomes" id="UP001298681">
    <property type="component" value="Unassembled WGS sequence"/>
</dbReference>
<evidence type="ECO:0000313" key="2">
    <source>
        <dbReference type="EMBL" id="MCG4611780.1"/>
    </source>
</evidence>
<sequence length="356" mass="41000">MVTISLCMIVRNEEAVLERCLHSVCNAVDEIILVDTGSEDRTKEIARSYTDQIYDFAWSDDFAAARNFSFSKATMDYCMWMDADDVLLEADTKALLELKETLDPSVQVVMLPYHIAFDAQGKPTFSYYRERLIRNGQGMRWEGAVHEVITPVQPIAYGKAAVTHQKIGPGDPDRNLRIYEKQLALGKILSPREQFYYGRELYAHGKFQEAAEIFQNFLDGGRGWIENSIDACRQLAYCQYALGNEKDALRSLLRSLELDAPRAEVCCDIGKHFLDRGQYQQAIFWYETAAGRTRDDQSGAFVQPDCYDYIPYLQLCVCYDRLGEFDIANQYNDMAWRCKPESEACRNNHIYFIKIR</sequence>
<dbReference type="SUPFAM" id="SSF53448">
    <property type="entry name" value="Nucleotide-diphospho-sugar transferases"/>
    <property type="match status" value="1"/>
</dbReference>
<dbReference type="EMBL" id="JAKNHQ010000022">
    <property type="protein sequence ID" value="MCG4611780.1"/>
    <property type="molecule type" value="Genomic_DNA"/>
</dbReference>
<evidence type="ECO:0000259" key="1">
    <source>
        <dbReference type="Pfam" id="PF00535"/>
    </source>
</evidence>
<dbReference type="PANTHER" id="PTHR43630">
    <property type="entry name" value="POLY-BETA-1,6-N-ACETYL-D-GLUCOSAMINE SYNTHASE"/>
    <property type="match status" value="1"/>
</dbReference>
<dbReference type="Gene3D" id="1.25.40.10">
    <property type="entry name" value="Tetratricopeptide repeat domain"/>
    <property type="match status" value="2"/>
</dbReference>
<dbReference type="EC" id="2.4.-.-" evidence="2"/>
<protein>
    <submittedName>
        <fullName evidence="2">Glycosyltransferase</fullName>
        <ecNumber evidence="2">2.4.-.-</ecNumber>
    </submittedName>
</protein>
<dbReference type="InterPro" id="IPR001173">
    <property type="entry name" value="Glyco_trans_2-like"/>
</dbReference>